<dbReference type="AlphaFoldDB" id="A0A7Z0UI70"/>
<dbReference type="EMBL" id="JACCPJ010000015">
    <property type="protein sequence ID" value="NZD66192.1"/>
    <property type="molecule type" value="Genomic_DNA"/>
</dbReference>
<dbReference type="Proteomes" id="UP000532162">
    <property type="component" value="Unassembled WGS sequence"/>
</dbReference>
<organism evidence="1 2">
    <name type="scientific">Rhizobium changzhiense</name>
    <dbReference type="NCBI Taxonomy" id="2692317"/>
    <lineage>
        <taxon>Bacteria</taxon>
        <taxon>Pseudomonadati</taxon>
        <taxon>Pseudomonadota</taxon>
        <taxon>Alphaproteobacteria</taxon>
        <taxon>Hyphomicrobiales</taxon>
        <taxon>Rhizobiaceae</taxon>
        <taxon>Rhizobium/Agrobacterium group</taxon>
        <taxon>Rhizobium</taxon>
    </lineage>
</organism>
<sequence length="105" mass="11611">MAQRIISIFLSSPSDVAEERHALSSLISEINDVVAFLAPERNVNLMLIHYETNVYPNIGSGPQDVINSQIPIDYDIHFGMMWKRCGTPTKSAERHGRGIRSSAGA</sequence>
<protein>
    <submittedName>
        <fullName evidence="1">Uncharacterized protein</fullName>
    </submittedName>
</protein>
<gene>
    <name evidence="1" type="ORF">HX900_34665</name>
</gene>
<evidence type="ECO:0000313" key="2">
    <source>
        <dbReference type="Proteomes" id="UP000532162"/>
    </source>
</evidence>
<comment type="caution">
    <text evidence="1">The sequence shown here is derived from an EMBL/GenBank/DDBJ whole genome shotgun (WGS) entry which is preliminary data.</text>
</comment>
<accession>A0A7Z0UI70</accession>
<dbReference type="RefSeq" id="WP_180697394.1">
    <property type="nucleotide sequence ID" value="NZ_JACCPJ010000015.1"/>
</dbReference>
<proteinExistence type="predicted"/>
<evidence type="ECO:0000313" key="1">
    <source>
        <dbReference type="EMBL" id="NZD66192.1"/>
    </source>
</evidence>
<reference evidence="1 2" key="1">
    <citation type="submission" date="2020-07" db="EMBL/GenBank/DDBJ databases">
        <authorList>
            <person name="Sun Q."/>
        </authorList>
    </citation>
    <scope>NUCLEOTIDE SEQUENCE [LARGE SCALE GENOMIC DNA]</scope>
    <source>
        <strain evidence="1 2">WYCCWR 11290</strain>
    </source>
</reference>
<name>A0A7Z0UI70_9HYPH</name>